<proteinExistence type="predicted"/>
<comment type="caution">
    <text evidence="1">The sequence shown here is derived from an EMBL/GenBank/DDBJ whole genome shotgun (WGS) entry which is preliminary data.</text>
</comment>
<evidence type="ECO:0000313" key="1">
    <source>
        <dbReference type="EMBL" id="GAG50965.1"/>
    </source>
</evidence>
<sequence length="213" mass="23940">MKAAKLLLSKSAKKDDLMELLENEELYSKKVKKTLLKVTNFLSLKKQMTNALDPDVVADVKKVITATAKSAPKPKMKKDSPIVTEIKAATKVKQLKKIAKANEQFNWKKLKKLDFDEMQKAMLSGAKSVVKIKMIANPMIAEIEGFGKVKKLRKWVKANDDFDFKGIKAMKEMDLFELQQKLIAAIPAEIEAKSGGKRGAVVNHIDQEARRAR</sequence>
<feature type="non-terminal residue" evidence="1">
    <location>
        <position position="213"/>
    </location>
</feature>
<reference evidence="1" key="1">
    <citation type="journal article" date="2014" name="Front. Microbiol.">
        <title>High frequency of phylogenetically diverse reductive dehalogenase-homologous genes in deep subseafloor sedimentary metagenomes.</title>
        <authorList>
            <person name="Kawai M."/>
            <person name="Futagami T."/>
            <person name="Toyoda A."/>
            <person name="Takaki Y."/>
            <person name="Nishi S."/>
            <person name="Hori S."/>
            <person name="Arai W."/>
            <person name="Tsubouchi T."/>
            <person name="Morono Y."/>
            <person name="Uchiyama I."/>
            <person name="Ito T."/>
            <person name="Fujiyama A."/>
            <person name="Inagaki F."/>
            <person name="Takami H."/>
        </authorList>
    </citation>
    <scope>NUCLEOTIDE SEQUENCE</scope>
    <source>
        <strain evidence="1">Expedition CK06-06</strain>
    </source>
</reference>
<dbReference type="AlphaFoldDB" id="X0Y5C8"/>
<gene>
    <name evidence="1" type="ORF">S01H1_80916</name>
</gene>
<organism evidence="1">
    <name type="scientific">marine sediment metagenome</name>
    <dbReference type="NCBI Taxonomy" id="412755"/>
    <lineage>
        <taxon>unclassified sequences</taxon>
        <taxon>metagenomes</taxon>
        <taxon>ecological metagenomes</taxon>
    </lineage>
</organism>
<accession>X0Y5C8</accession>
<protein>
    <submittedName>
        <fullName evidence="1">Uncharacterized protein</fullName>
    </submittedName>
</protein>
<dbReference type="EMBL" id="BARS01054694">
    <property type="protein sequence ID" value="GAG50965.1"/>
    <property type="molecule type" value="Genomic_DNA"/>
</dbReference>
<name>X0Y5C8_9ZZZZ</name>